<gene>
    <name evidence="1" type="ORF">NFC81_05965</name>
</gene>
<dbReference type="AlphaFoldDB" id="A0AB38YJV6"/>
<sequence length="170" mass="19283">MRIPAILDIEASGFGRGSYPIEVGVAMPDGTVVSYLIAPHPDWTHWSDEAERLHGLSRELLLEKGFAPRQVAEQLNVLLEGQTVYSDGWGVDSSWLALLFYYAGCRQAFQLDTLTRILADEQLAVWDKTRDDLFAAHDGRRHRAGHDARILQQTYIDTHGLLRKAQRQQR</sequence>
<dbReference type="GO" id="GO:0003676">
    <property type="term" value="F:nucleic acid binding"/>
    <property type="evidence" value="ECO:0007669"/>
    <property type="project" value="InterPro"/>
</dbReference>
<proteinExistence type="predicted"/>
<dbReference type="EMBL" id="CP101717">
    <property type="protein sequence ID" value="WLD59324.1"/>
    <property type="molecule type" value="Genomic_DNA"/>
</dbReference>
<dbReference type="InterPro" id="IPR036397">
    <property type="entry name" value="RNaseH_sf"/>
</dbReference>
<accession>A0AB38YJV6</accession>
<organism evidence="1">
    <name type="scientific">Salinispirillum sp. LH 10-3-1</name>
    <dbReference type="NCBI Taxonomy" id="2952525"/>
    <lineage>
        <taxon>Bacteria</taxon>
        <taxon>Pseudomonadati</taxon>
        <taxon>Pseudomonadota</taxon>
        <taxon>Gammaproteobacteria</taxon>
        <taxon>Oceanospirillales</taxon>
        <taxon>Saccharospirillaceae</taxon>
        <taxon>Salinispirillum</taxon>
    </lineage>
</organism>
<protein>
    <recommendedName>
        <fullName evidence="2">Exonuclease domain-containing protein</fullName>
    </recommendedName>
</protein>
<dbReference type="RefSeq" id="WP_304996615.1">
    <property type="nucleotide sequence ID" value="NZ_CP101717.1"/>
</dbReference>
<name>A0AB38YJV6_9GAMM</name>
<evidence type="ECO:0008006" key="2">
    <source>
        <dbReference type="Google" id="ProtNLM"/>
    </source>
</evidence>
<reference evidence="1" key="1">
    <citation type="submission" date="2022-07" db="EMBL/GenBank/DDBJ databases">
        <title>Complete genome sequence of Salinispirillum sp. LH10-3-1 capable of multiple carbohydrate inversion isolated from a soda lake.</title>
        <authorList>
            <person name="Liu J."/>
            <person name="Zhai Y."/>
            <person name="Zhang H."/>
            <person name="Yang H."/>
            <person name="Qu J."/>
            <person name="Li J."/>
        </authorList>
    </citation>
    <scope>NUCLEOTIDE SEQUENCE</scope>
    <source>
        <strain evidence="1">LH 10-3-1</strain>
    </source>
</reference>
<dbReference type="Gene3D" id="3.30.420.10">
    <property type="entry name" value="Ribonuclease H-like superfamily/Ribonuclease H"/>
    <property type="match status" value="1"/>
</dbReference>
<dbReference type="SUPFAM" id="SSF53098">
    <property type="entry name" value="Ribonuclease H-like"/>
    <property type="match status" value="1"/>
</dbReference>
<dbReference type="InterPro" id="IPR012337">
    <property type="entry name" value="RNaseH-like_sf"/>
</dbReference>
<evidence type="ECO:0000313" key="1">
    <source>
        <dbReference type="EMBL" id="WLD59324.1"/>
    </source>
</evidence>